<feature type="transmembrane region" description="Helical" evidence="5">
    <location>
        <begin position="94"/>
        <end position="111"/>
    </location>
</feature>
<feature type="transmembrane region" description="Helical" evidence="5">
    <location>
        <begin position="268"/>
        <end position="288"/>
    </location>
</feature>
<reference evidence="8" key="1">
    <citation type="journal article" date="2019" name="Int. J. Syst. Evol. Microbiol.">
        <title>The Global Catalogue of Microorganisms (GCM) 10K type strain sequencing project: providing services to taxonomists for standard genome sequencing and annotation.</title>
        <authorList>
            <consortium name="The Broad Institute Genomics Platform"/>
            <consortium name="The Broad Institute Genome Sequencing Center for Infectious Disease"/>
            <person name="Wu L."/>
            <person name="Ma J."/>
        </authorList>
    </citation>
    <scope>NUCLEOTIDE SEQUENCE [LARGE SCALE GENOMIC DNA]</scope>
    <source>
        <strain evidence="8">JCM 16673</strain>
    </source>
</reference>
<feature type="transmembrane region" description="Helical" evidence="5">
    <location>
        <begin position="174"/>
        <end position="196"/>
    </location>
</feature>
<evidence type="ECO:0000256" key="2">
    <source>
        <dbReference type="ARBA" id="ARBA00022692"/>
    </source>
</evidence>
<evidence type="ECO:0000313" key="7">
    <source>
        <dbReference type="EMBL" id="GAA4013713.1"/>
    </source>
</evidence>
<keyword evidence="3 5" id="KW-1133">Transmembrane helix</keyword>
<sequence length="312" mass="33847">MQSLWMLLATFVFAIMGVCVKLASSYYSTAEIVMYRGGIGVLFIGALVLLRGHSLRTSFAGQHLWRGVVGVTAFWMWFYAIAQLPLSMAMTLNYTSPIWIAAILFVVGLWQGVRKLELGMLAAILASFIGVTLLLQPSMHASQWLGGMIGLASGMLSAFAYMQVRQLGQLGEPEFRVVFYFSLTSMLAGLGGTLLAPDALRNATVWHTHTMTGLLLLVTIGVCATIAQMAMTRAYRLGKMLVTANLQYTGIVFSSVWGVLLWQDVLGWMGWTGIAVILSSGLVATYYNTRSIKAAGVRGIKVPASDPIAAEI</sequence>
<accession>A0ABP7SM61</accession>
<evidence type="ECO:0000256" key="5">
    <source>
        <dbReference type="SAM" id="Phobius"/>
    </source>
</evidence>
<dbReference type="InterPro" id="IPR000620">
    <property type="entry name" value="EamA_dom"/>
</dbReference>
<feature type="domain" description="EamA" evidence="6">
    <location>
        <begin position="4"/>
        <end position="135"/>
    </location>
</feature>
<dbReference type="Proteomes" id="UP001501353">
    <property type="component" value="Unassembled WGS sequence"/>
</dbReference>
<dbReference type="SUPFAM" id="SSF103481">
    <property type="entry name" value="Multidrug resistance efflux transporter EmrE"/>
    <property type="match status" value="2"/>
</dbReference>
<comment type="subcellular location">
    <subcellularLocation>
        <location evidence="1">Membrane</location>
        <topology evidence="1">Multi-pass membrane protein</topology>
    </subcellularLocation>
</comment>
<feature type="transmembrane region" description="Helical" evidence="5">
    <location>
        <begin position="33"/>
        <end position="52"/>
    </location>
</feature>
<gene>
    <name evidence="7" type="ORF">GCM10022212_04740</name>
</gene>
<dbReference type="InterPro" id="IPR037185">
    <property type="entry name" value="EmrE-like"/>
</dbReference>
<proteinExistence type="predicted"/>
<feature type="transmembrane region" description="Helical" evidence="5">
    <location>
        <begin position="208"/>
        <end position="230"/>
    </location>
</feature>
<feature type="transmembrane region" description="Helical" evidence="5">
    <location>
        <begin position="118"/>
        <end position="135"/>
    </location>
</feature>
<dbReference type="RefSeq" id="WP_344761619.1">
    <property type="nucleotide sequence ID" value="NZ_BAAAZE010000003.1"/>
</dbReference>
<keyword evidence="4 5" id="KW-0472">Membrane</keyword>
<evidence type="ECO:0000313" key="8">
    <source>
        <dbReference type="Proteomes" id="UP001501353"/>
    </source>
</evidence>
<keyword evidence="8" id="KW-1185">Reference proteome</keyword>
<dbReference type="EMBL" id="BAAAZE010000003">
    <property type="protein sequence ID" value="GAA4013713.1"/>
    <property type="molecule type" value="Genomic_DNA"/>
</dbReference>
<feature type="transmembrane region" description="Helical" evidence="5">
    <location>
        <begin position="64"/>
        <end position="82"/>
    </location>
</feature>
<name>A0ABP7SM61_9BURK</name>
<feature type="transmembrane region" description="Helical" evidence="5">
    <location>
        <begin position="141"/>
        <end position="162"/>
    </location>
</feature>
<evidence type="ECO:0000256" key="4">
    <source>
        <dbReference type="ARBA" id="ARBA00023136"/>
    </source>
</evidence>
<dbReference type="PANTHER" id="PTHR22911">
    <property type="entry name" value="ACYL-MALONYL CONDENSING ENZYME-RELATED"/>
    <property type="match status" value="1"/>
</dbReference>
<comment type="caution">
    <text evidence="7">The sequence shown here is derived from an EMBL/GenBank/DDBJ whole genome shotgun (WGS) entry which is preliminary data.</text>
</comment>
<dbReference type="PANTHER" id="PTHR22911:SF6">
    <property type="entry name" value="SOLUTE CARRIER FAMILY 35 MEMBER G1"/>
    <property type="match status" value="1"/>
</dbReference>
<feature type="transmembrane region" description="Helical" evidence="5">
    <location>
        <begin position="242"/>
        <end position="262"/>
    </location>
</feature>
<evidence type="ECO:0000256" key="3">
    <source>
        <dbReference type="ARBA" id="ARBA00022989"/>
    </source>
</evidence>
<keyword evidence="2 5" id="KW-0812">Transmembrane</keyword>
<dbReference type="Pfam" id="PF00892">
    <property type="entry name" value="EamA"/>
    <property type="match status" value="1"/>
</dbReference>
<organism evidence="7 8">
    <name type="scientific">Actimicrobium antarcticum</name>
    <dbReference type="NCBI Taxonomy" id="1051899"/>
    <lineage>
        <taxon>Bacteria</taxon>
        <taxon>Pseudomonadati</taxon>
        <taxon>Pseudomonadota</taxon>
        <taxon>Betaproteobacteria</taxon>
        <taxon>Burkholderiales</taxon>
        <taxon>Oxalobacteraceae</taxon>
        <taxon>Actimicrobium</taxon>
    </lineage>
</organism>
<evidence type="ECO:0000256" key="1">
    <source>
        <dbReference type="ARBA" id="ARBA00004141"/>
    </source>
</evidence>
<protein>
    <submittedName>
        <fullName evidence="7">DMT family transporter</fullName>
    </submittedName>
</protein>
<evidence type="ECO:0000259" key="6">
    <source>
        <dbReference type="Pfam" id="PF00892"/>
    </source>
</evidence>